<evidence type="ECO:0000313" key="2">
    <source>
        <dbReference type="Proteomes" id="UP001558613"/>
    </source>
</evidence>
<dbReference type="EMBL" id="JAYMGO010000025">
    <property type="protein sequence ID" value="KAL1247799.1"/>
    <property type="molecule type" value="Genomic_DNA"/>
</dbReference>
<proteinExistence type="predicted"/>
<evidence type="ECO:0000313" key="1">
    <source>
        <dbReference type="EMBL" id="KAL1247799.1"/>
    </source>
</evidence>
<dbReference type="Gene3D" id="3.30.70.270">
    <property type="match status" value="1"/>
</dbReference>
<comment type="caution">
    <text evidence="1">The sequence shown here is derived from an EMBL/GenBank/DDBJ whole genome shotgun (WGS) entry which is preliminary data.</text>
</comment>
<dbReference type="InterPro" id="IPR043502">
    <property type="entry name" value="DNA/RNA_pol_sf"/>
</dbReference>
<dbReference type="InterPro" id="IPR043128">
    <property type="entry name" value="Rev_trsase/Diguanyl_cyclase"/>
</dbReference>
<name>A0ABR3L817_9TELE</name>
<keyword evidence="2" id="KW-1185">Reference proteome</keyword>
<accession>A0ABR3L817</accession>
<dbReference type="Proteomes" id="UP001558613">
    <property type="component" value="Unassembled WGS sequence"/>
</dbReference>
<sequence length="175" mass="19446">MYQVDSHGIPLLDSVPVRQWYRRIPPSEYEVVKTHINQLLEASNGVFLGFVSYYCCFVEGFAKLAAPLHKLVAEWTAVKPRTQTSQGFSNAWTEQCKLIFAELKDPPALFEVRDLLPGTEVPAAVEQALVADKVAPVTQSVVSALPSFAGDLKALQEADPVIGRFWLFGSRDKRP</sequence>
<protein>
    <submittedName>
        <fullName evidence="1">Uncharacterized protein</fullName>
    </submittedName>
</protein>
<reference evidence="1 2" key="1">
    <citation type="submission" date="2023-09" db="EMBL/GenBank/DDBJ databases">
        <authorList>
            <person name="Wang M."/>
        </authorList>
    </citation>
    <scope>NUCLEOTIDE SEQUENCE [LARGE SCALE GENOMIC DNA]</scope>
    <source>
        <strain evidence="1">GT-2023</strain>
        <tissue evidence="1">Liver</tissue>
    </source>
</reference>
<organism evidence="1 2">
    <name type="scientific">Cirrhinus molitorella</name>
    <name type="common">mud carp</name>
    <dbReference type="NCBI Taxonomy" id="172907"/>
    <lineage>
        <taxon>Eukaryota</taxon>
        <taxon>Metazoa</taxon>
        <taxon>Chordata</taxon>
        <taxon>Craniata</taxon>
        <taxon>Vertebrata</taxon>
        <taxon>Euteleostomi</taxon>
        <taxon>Actinopterygii</taxon>
        <taxon>Neopterygii</taxon>
        <taxon>Teleostei</taxon>
        <taxon>Ostariophysi</taxon>
        <taxon>Cypriniformes</taxon>
        <taxon>Cyprinidae</taxon>
        <taxon>Labeoninae</taxon>
        <taxon>Labeonini</taxon>
        <taxon>Cirrhinus</taxon>
    </lineage>
</organism>
<dbReference type="SUPFAM" id="SSF56672">
    <property type="entry name" value="DNA/RNA polymerases"/>
    <property type="match status" value="1"/>
</dbReference>
<gene>
    <name evidence="1" type="ORF">QQF64_023175</name>
</gene>